<dbReference type="GO" id="GO:0005886">
    <property type="term" value="C:plasma membrane"/>
    <property type="evidence" value="ECO:0007669"/>
    <property type="project" value="UniProtKB-SubCell"/>
</dbReference>
<keyword evidence="3 8" id="KW-0813">Transport</keyword>
<feature type="transmembrane region" description="Helical" evidence="8">
    <location>
        <begin position="190"/>
        <end position="210"/>
    </location>
</feature>
<keyword evidence="5 8" id="KW-0812">Transmembrane</keyword>
<gene>
    <name evidence="9" type="ORF">K8I29_01325</name>
</gene>
<evidence type="ECO:0000256" key="6">
    <source>
        <dbReference type="ARBA" id="ARBA00022989"/>
    </source>
</evidence>
<feature type="transmembrane region" description="Helical" evidence="8">
    <location>
        <begin position="560"/>
        <end position="578"/>
    </location>
</feature>
<feature type="transmembrane region" description="Helical" evidence="8">
    <location>
        <begin position="12"/>
        <end position="33"/>
    </location>
</feature>
<feature type="transmembrane region" description="Helical" evidence="8">
    <location>
        <begin position="40"/>
        <end position="62"/>
    </location>
</feature>
<accession>A0A953J9W9</accession>
<evidence type="ECO:0000256" key="5">
    <source>
        <dbReference type="ARBA" id="ARBA00022692"/>
    </source>
</evidence>
<evidence type="ECO:0000256" key="2">
    <source>
        <dbReference type="ARBA" id="ARBA00010100"/>
    </source>
</evidence>
<sequence length="587" mass="61475">MPWNMVTDPLHNTFLSALLALFPVAVLFWALAVRRMKGHVAALTVVGATLLTAVFGFGMPFIPALMSLVYGMLFGLFPITWIVVTAVFLFSITVRTKRIEVVKSSIASLTGDRRLQAIIIAFSFGSFLEGAAGFGAPVAISSAMLIGLGFAPLQAAGICLLANTAPVAFGAIGIPIIVAGQVSGVSTMAISGLVGLNLLFLSAVIPFYIVALMDGWKGVKEVWPALLVCGLSFGISQWWTAARLGPFLPDIIASLVSLTLLAGLLKFWKPRTSGQFSHEATDSGRESPRYTGGQVFSAWAPFMILTLLVAAWGIPSVRQTLDSLATVRAEMPGLHNRVVQDGVPLPAVFTFNYPGAAGTAILLAGIASLLMLRVPFSEGAAIFLRTIKTMRFPIITISSVLGFAYLSNFSGISVALGNAFAGTGPLFPFFSPLIGWLGVFITGSDTSANALFGKLQEVTALQLGMNPVITVAANSTGGVAAKMISPQSIAVATAAVGLAGHEGDIFRFTLKHSLFLALAIGIMTLLQAYVFAWVVPPYDAGGTAVAAQGVPGGASHSPEGAAYLGIMAVLIALIVFLGRRAGERPRQ</sequence>
<comment type="subcellular location">
    <subcellularLocation>
        <location evidence="1 8">Cell membrane</location>
        <topology evidence="1 8">Multi-pass membrane protein</topology>
    </subcellularLocation>
</comment>
<comment type="caution">
    <text evidence="9">The sequence shown here is derived from an EMBL/GenBank/DDBJ whole genome shotgun (WGS) entry which is preliminary data.</text>
</comment>
<dbReference type="PANTHER" id="PTHR30003:SF0">
    <property type="entry name" value="GLYCOLATE PERMEASE GLCA-RELATED"/>
    <property type="match status" value="1"/>
</dbReference>
<dbReference type="PANTHER" id="PTHR30003">
    <property type="entry name" value="L-LACTATE PERMEASE"/>
    <property type="match status" value="1"/>
</dbReference>
<keyword evidence="7 8" id="KW-0472">Membrane</keyword>
<dbReference type="GO" id="GO:0015295">
    <property type="term" value="F:solute:proton symporter activity"/>
    <property type="evidence" value="ECO:0007669"/>
    <property type="project" value="TreeGrafter"/>
</dbReference>
<dbReference type="AlphaFoldDB" id="A0A953J9W9"/>
<comment type="similarity">
    <text evidence="2 8">Belongs to the lactate permease family.</text>
</comment>
<evidence type="ECO:0000313" key="9">
    <source>
        <dbReference type="EMBL" id="MBZ0154840.1"/>
    </source>
</evidence>
<dbReference type="InterPro" id="IPR003804">
    <property type="entry name" value="Lactate_perm"/>
</dbReference>
<evidence type="ECO:0000256" key="7">
    <source>
        <dbReference type="ARBA" id="ARBA00023136"/>
    </source>
</evidence>
<evidence type="ECO:0000256" key="1">
    <source>
        <dbReference type="ARBA" id="ARBA00004651"/>
    </source>
</evidence>
<feature type="transmembrane region" description="Helical" evidence="8">
    <location>
        <begin position="426"/>
        <end position="444"/>
    </location>
</feature>
<feature type="transmembrane region" description="Helical" evidence="8">
    <location>
        <begin position="392"/>
        <end position="420"/>
    </location>
</feature>
<feature type="transmembrane region" description="Helical" evidence="8">
    <location>
        <begin position="351"/>
        <end position="372"/>
    </location>
</feature>
<evidence type="ECO:0000256" key="4">
    <source>
        <dbReference type="ARBA" id="ARBA00022475"/>
    </source>
</evidence>
<reference evidence="9" key="1">
    <citation type="journal article" date="2021" name="bioRxiv">
        <title>Unraveling nitrogen, sulfur and carbon metabolic pathways and microbial community transcriptional responses to substrate deprivation and toxicity stresses in a bioreactor mimicking anoxic brackish coastal sediment conditions.</title>
        <authorList>
            <person name="Martins P.D."/>
            <person name="Echeveste M.J."/>
            <person name="Arshad A."/>
            <person name="Kurth J."/>
            <person name="Ouboter H."/>
            <person name="Jetten M.S.M."/>
            <person name="Welte C.U."/>
        </authorList>
    </citation>
    <scope>NUCLEOTIDE SEQUENCE</scope>
    <source>
        <strain evidence="9">MAG_39</strain>
    </source>
</reference>
<reference evidence="9" key="2">
    <citation type="submission" date="2021-08" db="EMBL/GenBank/DDBJ databases">
        <authorList>
            <person name="Dalcin Martins P."/>
        </authorList>
    </citation>
    <scope>NUCLEOTIDE SEQUENCE</scope>
    <source>
        <strain evidence="9">MAG_39</strain>
    </source>
</reference>
<evidence type="ECO:0000256" key="8">
    <source>
        <dbReference type="RuleBase" id="RU365092"/>
    </source>
</evidence>
<feature type="transmembrane region" description="Helical" evidence="8">
    <location>
        <begin position="514"/>
        <end position="535"/>
    </location>
</feature>
<keyword evidence="4 8" id="KW-1003">Cell membrane</keyword>
<feature type="transmembrane region" description="Helical" evidence="8">
    <location>
        <begin position="251"/>
        <end position="268"/>
    </location>
</feature>
<feature type="transmembrane region" description="Helical" evidence="8">
    <location>
        <begin position="68"/>
        <end position="94"/>
    </location>
</feature>
<comment type="function">
    <text evidence="8">Uptake of L-lactate across the membrane. Can also transport D-lactate and glycolate.</text>
</comment>
<dbReference type="GO" id="GO:0015129">
    <property type="term" value="F:lactate transmembrane transporter activity"/>
    <property type="evidence" value="ECO:0007669"/>
    <property type="project" value="UniProtKB-UniRule"/>
</dbReference>
<name>A0A953J9W9_9BACT</name>
<proteinExistence type="inferred from homology"/>
<dbReference type="NCBIfam" id="TIGR00795">
    <property type="entry name" value="lctP"/>
    <property type="match status" value="1"/>
</dbReference>
<keyword evidence="6 8" id="KW-1133">Transmembrane helix</keyword>
<organism evidence="9 10">
    <name type="scientific">Candidatus Nitrobium versatile</name>
    <dbReference type="NCBI Taxonomy" id="2884831"/>
    <lineage>
        <taxon>Bacteria</taxon>
        <taxon>Pseudomonadati</taxon>
        <taxon>Nitrospirota</taxon>
        <taxon>Nitrospiria</taxon>
        <taxon>Nitrospirales</taxon>
        <taxon>Nitrospiraceae</taxon>
        <taxon>Candidatus Nitrobium</taxon>
    </lineage>
</organism>
<protein>
    <recommendedName>
        <fullName evidence="8">L-lactate permease</fullName>
    </recommendedName>
</protein>
<dbReference type="Pfam" id="PF02652">
    <property type="entry name" value="Lactate_perm"/>
    <property type="match status" value="1"/>
</dbReference>
<dbReference type="EMBL" id="JAIOIV010000014">
    <property type="protein sequence ID" value="MBZ0154840.1"/>
    <property type="molecule type" value="Genomic_DNA"/>
</dbReference>
<evidence type="ECO:0000313" key="10">
    <source>
        <dbReference type="Proteomes" id="UP000705867"/>
    </source>
</evidence>
<feature type="transmembrane region" description="Helical" evidence="8">
    <location>
        <begin position="115"/>
        <end position="134"/>
    </location>
</feature>
<feature type="transmembrane region" description="Helical" evidence="8">
    <location>
        <begin position="295"/>
        <end position="314"/>
    </location>
</feature>
<dbReference type="Proteomes" id="UP000705867">
    <property type="component" value="Unassembled WGS sequence"/>
</dbReference>
<evidence type="ECO:0000256" key="3">
    <source>
        <dbReference type="ARBA" id="ARBA00022448"/>
    </source>
</evidence>